<dbReference type="PANTHER" id="PTHR43465:SF2">
    <property type="entry name" value="DUF1680 DOMAIN PROTEIN (AFU_ORTHOLOGUE AFUA_1G08910)"/>
    <property type="match status" value="1"/>
</dbReference>
<organism evidence="2">
    <name type="scientific">marine sediment metagenome</name>
    <dbReference type="NCBI Taxonomy" id="412755"/>
    <lineage>
        <taxon>unclassified sequences</taxon>
        <taxon>metagenomes</taxon>
        <taxon>ecological metagenomes</taxon>
    </lineage>
</organism>
<evidence type="ECO:0000259" key="1">
    <source>
        <dbReference type="Pfam" id="PF20736"/>
    </source>
</evidence>
<feature type="non-terminal residue" evidence="2">
    <location>
        <position position="267"/>
    </location>
</feature>
<evidence type="ECO:0000313" key="2">
    <source>
        <dbReference type="EMBL" id="GAG09707.1"/>
    </source>
</evidence>
<dbReference type="InterPro" id="IPR049174">
    <property type="entry name" value="Beta-AFase-like"/>
</dbReference>
<accession>X0VEN2</accession>
<comment type="caution">
    <text evidence="2">The sequence shown here is derived from an EMBL/GenBank/DDBJ whole genome shotgun (WGS) entry which is preliminary data.</text>
</comment>
<reference evidence="2" key="1">
    <citation type="journal article" date="2014" name="Front. Microbiol.">
        <title>High frequency of phylogenetically diverse reductive dehalogenase-homologous genes in deep subseafloor sedimentary metagenomes.</title>
        <authorList>
            <person name="Kawai M."/>
            <person name="Futagami T."/>
            <person name="Toyoda A."/>
            <person name="Takaki Y."/>
            <person name="Nishi S."/>
            <person name="Hori S."/>
            <person name="Arai W."/>
            <person name="Tsubouchi T."/>
            <person name="Morono Y."/>
            <person name="Uchiyama I."/>
            <person name="Ito T."/>
            <person name="Fujiyama A."/>
            <person name="Inagaki F."/>
            <person name="Takami H."/>
        </authorList>
    </citation>
    <scope>NUCLEOTIDE SEQUENCE</scope>
    <source>
        <strain evidence="2">Expedition CK06-06</strain>
    </source>
</reference>
<proteinExistence type="predicted"/>
<sequence length="267" mass="30139">LTASNLPQLDAGEEHDFFNKCEQLNYSPHEVYRCCQHNVAMGWPWYAMNLWQGTSDNGLAAWLYAASEVTAKVGTAGVETTIVAQTDYPFKGDVRLKVTPSKAVTFPLYLRVPEWAMDFKLKVNGKAVKIDAAAGAYVRIERRWTRGDTVSFEFGMEVSLTTWPRTGAVTVDRGPLSYSVKIGERWKKHHSGEIWSKADRNKWPGWEVFPTTPWNYGLVIDDLKKAFKVVTKKGALADQPWSLENAPIEIKAKAKQIAKWKLGKDKT</sequence>
<dbReference type="Pfam" id="PF20736">
    <property type="entry name" value="Glyco_hydro127M"/>
    <property type="match status" value="1"/>
</dbReference>
<dbReference type="InterPro" id="IPR049046">
    <property type="entry name" value="Beta-AFase-like_GH127_middle"/>
</dbReference>
<feature type="non-terminal residue" evidence="2">
    <location>
        <position position="1"/>
    </location>
</feature>
<name>X0VEN2_9ZZZZ</name>
<dbReference type="EMBL" id="BARS01025918">
    <property type="protein sequence ID" value="GAG09707.1"/>
    <property type="molecule type" value="Genomic_DNA"/>
</dbReference>
<dbReference type="AlphaFoldDB" id="X0VEN2"/>
<feature type="domain" description="Non-reducing end beta-L-arabinofuranosidase-like GH127 middle" evidence="1">
    <location>
        <begin position="59"/>
        <end position="156"/>
    </location>
</feature>
<protein>
    <recommendedName>
        <fullName evidence="1">Non-reducing end beta-L-arabinofuranosidase-like GH127 middle domain-containing protein</fullName>
    </recommendedName>
</protein>
<gene>
    <name evidence="2" type="ORF">S01H1_40900</name>
</gene>
<dbReference type="PANTHER" id="PTHR43465">
    <property type="entry name" value="DUF1680 DOMAIN PROTEIN (AFU_ORTHOLOGUE AFUA_1G08910)"/>
    <property type="match status" value="1"/>
</dbReference>